<evidence type="ECO:0000259" key="1">
    <source>
        <dbReference type="Pfam" id="PF07581"/>
    </source>
</evidence>
<dbReference type="InterPro" id="IPR012334">
    <property type="entry name" value="Pectin_lyas_fold"/>
</dbReference>
<dbReference type="Gene3D" id="2.160.20.10">
    <property type="entry name" value="Single-stranded right-handed beta-helix, Pectin lyase-like"/>
    <property type="match status" value="2"/>
</dbReference>
<accession>A0A9D1FME4</accession>
<protein>
    <submittedName>
        <fullName evidence="3">Right-handed parallel beta-helix repeat-containing protein</fullName>
    </submittedName>
</protein>
<evidence type="ECO:0000313" key="4">
    <source>
        <dbReference type="Proteomes" id="UP000824002"/>
    </source>
</evidence>
<dbReference type="SMART" id="SM00710">
    <property type="entry name" value="PbH1"/>
    <property type="match status" value="8"/>
</dbReference>
<proteinExistence type="predicted"/>
<evidence type="ECO:0000313" key="3">
    <source>
        <dbReference type="EMBL" id="HIS75855.1"/>
    </source>
</evidence>
<dbReference type="InterPro" id="IPR011493">
    <property type="entry name" value="GLUG"/>
</dbReference>
<comment type="caution">
    <text evidence="3">The sequence shown here is derived from an EMBL/GenBank/DDBJ whole genome shotgun (WGS) entry which is preliminary data.</text>
</comment>
<dbReference type="Pfam" id="PF13229">
    <property type="entry name" value="Beta_helix"/>
    <property type="match status" value="1"/>
</dbReference>
<dbReference type="PANTHER" id="PTHR36453:SF1">
    <property type="entry name" value="RIGHT HANDED BETA HELIX DOMAIN-CONTAINING PROTEIN"/>
    <property type="match status" value="1"/>
</dbReference>
<name>A0A9D1FME4_9FIRM</name>
<reference evidence="3" key="1">
    <citation type="submission" date="2020-10" db="EMBL/GenBank/DDBJ databases">
        <authorList>
            <person name="Gilroy R."/>
        </authorList>
    </citation>
    <scope>NUCLEOTIDE SEQUENCE</scope>
    <source>
        <strain evidence="3">CHK199-13235</strain>
    </source>
</reference>
<dbReference type="InterPro" id="IPR011050">
    <property type="entry name" value="Pectin_lyase_fold/virulence"/>
</dbReference>
<evidence type="ECO:0000259" key="2">
    <source>
        <dbReference type="Pfam" id="PF13229"/>
    </source>
</evidence>
<organism evidence="3 4">
    <name type="scientific">Candidatus Merdivicinus excrementipullorum</name>
    <dbReference type="NCBI Taxonomy" id="2840867"/>
    <lineage>
        <taxon>Bacteria</taxon>
        <taxon>Bacillati</taxon>
        <taxon>Bacillota</taxon>
        <taxon>Clostridia</taxon>
        <taxon>Eubacteriales</taxon>
        <taxon>Oscillospiraceae</taxon>
        <taxon>Oscillospiraceae incertae sedis</taxon>
        <taxon>Candidatus Merdivicinus</taxon>
    </lineage>
</organism>
<gene>
    <name evidence="3" type="ORF">IAB51_03495</name>
</gene>
<reference evidence="3" key="2">
    <citation type="journal article" date="2021" name="PeerJ">
        <title>Extensive microbial diversity within the chicken gut microbiome revealed by metagenomics and culture.</title>
        <authorList>
            <person name="Gilroy R."/>
            <person name="Ravi A."/>
            <person name="Getino M."/>
            <person name="Pursley I."/>
            <person name="Horton D.L."/>
            <person name="Alikhan N.F."/>
            <person name="Baker D."/>
            <person name="Gharbi K."/>
            <person name="Hall N."/>
            <person name="Watson M."/>
            <person name="Adriaenssens E.M."/>
            <person name="Foster-Nyarko E."/>
            <person name="Jarju S."/>
            <person name="Secka A."/>
            <person name="Antonio M."/>
            <person name="Oren A."/>
            <person name="Chaudhuri R.R."/>
            <person name="La Ragione R."/>
            <person name="Hildebrand F."/>
            <person name="Pallen M.J."/>
        </authorList>
    </citation>
    <scope>NUCLEOTIDE SEQUENCE</scope>
    <source>
        <strain evidence="3">CHK199-13235</strain>
    </source>
</reference>
<dbReference type="AlphaFoldDB" id="A0A9D1FME4"/>
<dbReference type="Pfam" id="PF07581">
    <property type="entry name" value="Glug"/>
    <property type="match status" value="1"/>
</dbReference>
<dbReference type="SUPFAM" id="SSF51126">
    <property type="entry name" value="Pectin lyase-like"/>
    <property type="match status" value="1"/>
</dbReference>
<dbReference type="Gene3D" id="2.160.20.110">
    <property type="match status" value="1"/>
</dbReference>
<sequence>MLNGQGTASVPYRIEAAADLAEICRDLSACYSLEADIGLQGEFAPIGSQFEPFRGVFDGNGHRITGLFMRHTTQYAGLFAWNEGTIRNLRLEDADIWGTGAVGGVAGYHNGVIENCTVSGKIRGTSWVGGLAGKLGENARVQGEDLSSASGTKWPEAKGEGVCLFVAPDGSDESPGTKESPLGTLEEARNRVRKLIAAQIGTDITVYLRGGEYSFPQPFRLGWEDCFHNGQTVTYQSFPGETARCIGGRKLTGWEQAGNGMLRCDAGGAKAKRLLVNGSLKRPAAAVNWTDYPGVPLEYLYAYYSHGWFSEDLKVTGIDCAAGQVQTELPPSSFSGQPQYLYGALEYLQNPGDWAWGPDGRLYYLPEENDPLDIWLPETPVIFQIEGESGEKPAENIQLHGLDFRLTDAGKSFTAQGGRGKEGFDEPDNTLAAVFFKHARSCRIVSCQIADCSVNGVAVQGESSRCMIENCRIQRAGYAGIHLSGSWIDRKEYSNFHHYISNNEISEVGLFAVNGAGLYILGSGHNHIYRNLVSHAPRYGISIKGARYGCWPTDCGINQDGSIPFERHWDYLHSRNNLIEGNEVYDVGRNSLDGGGIEAWGPGRDNAADYNLVHNFYNGKPTINWKGHGIFLDDATHYFQVTNNIVYESGTQGADASTFMKSIGIVVRNNIFDVTNTHQGAANISPYNEPCWDQRFVCNIVYADPKGGIGEDGQFVPGGSLDRRMYTYDQTASAGWDQPVLREMDYNLYWNTSGGYLVSTNNTDPSADVPLDDFIREMGVDRHSVVADPLFVDAPNRNYTLKKESPAFQLGFKNIDRAQIGRIR</sequence>
<dbReference type="PANTHER" id="PTHR36453">
    <property type="entry name" value="SECRETED PROTEIN-RELATED"/>
    <property type="match status" value="1"/>
</dbReference>
<dbReference type="InterPro" id="IPR006626">
    <property type="entry name" value="PbH1"/>
</dbReference>
<feature type="domain" description="GLUG" evidence="1">
    <location>
        <begin position="98"/>
        <end position="122"/>
    </location>
</feature>
<dbReference type="EMBL" id="DVJP01000027">
    <property type="protein sequence ID" value="HIS75855.1"/>
    <property type="molecule type" value="Genomic_DNA"/>
</dbReference>
<dbReference type="Proteomes" id="UP000824002">
    <property type="component" value="Unassembled WGS sequence"/>
</dbReference>
<dbReference type="InterPro" id="IPR039448">
    <property type="entry name" value="Beta_helix"/>
</dbReference>
<feature type="domain" description="Right handed beta helix" evidence="2">
    <location>
        <begin position="433"/>
        <end position="544"/>
    </location>
</feature>